<sequence>MGIRSQGDWWKSLMERIAAIAGSMSRESFDLVMVLIWCIWIERNAMLWNGKALEPSDMHCKVQTWLHEFHKWHGPRKNTNVVTGQPWKPPENGWLKVILMRHGMNS</sequence>
<dbReference type="Proteomes" id="UP000327157">
    <property type="component" value="Chromosome 4"/>
</dbReference>
<reference evidence="1 2" key="1">
    <citation type="submission" date="2019-09" db="EMBL/GenBank/DDBJ databases">
        <authorList>
            <person name="Ou C."/>
        </authorList>
    </citation>
    <scope>NUCLEOTIDE SEQUENCE [LARGE SCALE GENOMIC DNA]</scope>
    <source>
        <strain evidence="1">S2</strain>
        <tissue evidence="1">Leaf</tissue>
    </source>
</reference>
<accession>A0A5N5HHE4</accession>
<keyword evidence="2" id="KW-1185">Reference proteome</keyword>
<dbReference type="EMBL" id="SMOL01000231">
    <property type="protein sequence ID" value="KAB2622614.1"/>
    <property type="molecule type" value="Genomic_DNA"/>
</dbReference>
<dbReference type="OrthoDB" id="1750965at2759"/>
<reference evidence="2" key="2">
    <citation type="submission" date="2019-10" db="EMBL/GenBank/DDBJ databases">
        <title>A de novo genome assembly of a pear dwarfing rootstock.</title>
        <authorList>
            <person name="Wang F."/>
            <person name="Wang J."/>
            <person name="Li S."/>
            <person name="Zhang Y."/>
            <person name="Fang M."/>
            <person name="Ma L."/>
            <person name="Zhao Y."/>
            <person name="Jiang S."/>
        </authorList>
    </citation>
    <scope>NUCLEOTIDE SEQUENCE [LARGE SCALE GENOMIC DNA]</scope>
</reference>
<evidence type="ECO:0000313" key="1">
    <source>
        <dbReference type="EMBL" id="KAB2622614.1"/>
    </source>
</evidence>
<reference evidence="1 2" key="3">
    <citation type="submission" date="2019-11" db="EMBL/GenBank/DDBJ databases">
        <title>A de novo genome assembly of a pear dwarfing rootstock.</title>
        <authorList>
            <person name="Wang F."/>
            <person name="Wang J."/>
            <person name="Li S."/>
            <person name="Zhang Y."/>
            <person name="Fang M."/>
            <person name="Ma L."/>
            <person name="Zhao Y."/>
            <person name="Jiang S."/>
        </authorList>
    </citation>
    <scope>NUCLEOTIDE SEQUENCE [LARGE SCALE GENOMIC DNA]</scope>
    <source>
        <strain evidence="1">S2</strain>
        <tissue evidence="1">Leaf</tissue>
    </source>
</reference>
<gene>
    <name evidence="1" type="ORF">D8674_024796</name>
</gene>
<proteinExistence type="predicted"/>
<protein>
    <submittedName>
        <fullName evidence="1">Uncharacterized protein</fullName>
    </submittedName>
</protein>
<comment type="caution">
    <text evidence="1">The sequence shown here is derived from an EMBL/GenBank/DDBJ whole genome shotgun (WGS) entry which is preliminary data.</text>
</comment>
<dbReference type="AlphaFoldDB" id="A0A5N5HHE4"/>
<name>A0A5N5HHE4_9ROSA</name>
<organism evidence="1 2">
    <name type="scientific">Pyrus ussuriensis x Pyrus communis</name>
    <dbReference type="NCBI Taxonomy" id="2448454"/>
    <lineage>
        <taxon>Eukaryota</taxon>
        <taxon>Viridiplantae</taxon>
        <taxon>Streptophyta</taxon>
        <taxon>Embryophyta</taxon>
        <taxon>Tracheophyta</taxon>
        <taxon>Spermatophyta</taxon>
        <taxon>Magnoliopsida</taxon>
        <taxon>eudicotyledons</taxon>
        <taxon>Gunneridae</taxon>
        <taxon>Pentapetalae</taxon>
        <taxon>rosids</taxon>
        <taxon>fabids</taxon>
        <taxon>Rosales</taxon>
        <taxon>Rosaceae</taxon>
        <taxon>Amygdaloideae</taxon>
        <taxon>Maleae</taxon>
        <taxon>Pyrus</taxon>
    </lineage>
</organism>
<evidence type="ECO:0000313" key="2">
    <source>
        <dbReference type="Proteomes" id="UP000327157"/>
    </source>
</evidence>